<dbReference type="Proteomes" id="UP000288079">
    <property type="component" value="Unassembled WGS sequence"/>
</dbReference>
<dbReference type="EMBL" id="BHWB01000001">
    <property type="protein sequence ID" value="GCB33103.1"/>
    <property type="molecule type" value="Genomic_DNA"/>
</dbReference>
<comment type="caution">
    <text evidence="1">The sequence shown here is derived from an EMBL/GenBank/DDBJ whole genome shotgun (WGS) entry which is preliminary data.</text>
</comment>
<proteinExistence type="predicted"/>
<protein>
    <submittedName>
        <fullName evidence="1">Uncharacterized protein</fullName>
    </submittedName>
</protein>
<keyword evidence="2" id="KW-1185">Reference proteome</keyword>
<gene>
    <name evidence="1" type="ORF">KGMB02408_00480</name>
</gene>
<reference evidence="1 2" key="1">
    <citation type="submission" date="2018-10" db="EMBL/GenBank/DDBJ databases">
        <title>Draft Genome Sequence of Bacteroides sp. KCTC 15687.</title>
        <authorList>
            <person name="Yu S.Y."/>
            <person name="Kim J.S."/>
            <person name="Oh B.S."/>
            <person name="Park S.H."/>
            <person name="Kang S.W."/>
            <person name="Park J.E."/>
            <person name="Choi S.H."/>
            <person name="Han K.I."/>
            <person name="Lee K.C."/>
            <person name="Eom M.K."/>
            <person name="Suh M.K."/>
            <person name="Lee D.H."/>
            <person name="Yoon H."/>
            <person name="Kim B."/>
            <person name="Yang S.J."/>
            <person name="Lee J.S."/>
            <person name="Lee J.H."/>
        </authorList>
    </citation>
    <scope>NUCLEOTIDE SEQUENCE [LARGE SCALE GENOMIC DNA]</scope>
    <source>
        <strain evidence="1 2">KCTC 15687</strain>
    </source>
</reference>
<name>A0A401LNM2_9BACE</name>
<dbReference type="RefSeq" id="WP_235016657.1">
    <property type="nucleotide sequence ID" value="NZ_BHWB01000001.1"/>
</dbReference>
<evidence type="ECO:0000313" key="2">
    <source>
        <dbReference type="Proteomes" id="UP000288079"/>
    </source>
</evidence>
<sequence>MKEGIKIYDNKEFKLAKPRELSFKEIKKFAIDEFETHYSRGNEYLDAGYYFNNKEQYIGGSLQ</sequence>
<evidence type="ECO:0000313" key="1">
    <source>
        <dbReference type="EMBL" id="GCB33103.1"/>
    </source>
</evidence>
<organism evidence="1 2">
    <name type="scientific">Bacteroides faecalis</name>
    <dbReference type="NCBI Taxonomy" id="2447885"/>
    <lineage>
        <taxon>Bacteria</taxon>
        <taxon>Pseudomonadati</taxon>
        <taxon>Bacteroidota</taxon>
        <taxon>Bacteroidia</taxon>
        <taxon>Bacteroidales</taxon>
        <taxon>Bacteroidaceae</taxon>
        <taxon>Bacteroides</taxon>
    </lineage>
</organism>
<dbReference type="AlphaFoldDB" id="A0A401LNM2"/>
<accession>A0A401LNM2</accession>